<dbReference type="Proteomes" id="UP001370490">
    <property type="component" value="Unassembled WGS sequence"/>
</dbReference>
<dbReference type="PANTHER" id="PTHR31972">
    <property type="entry name" value="EXPRESSED PROTEIN"/>
    <property type="match status" value="1"/>
</dbReference>
<dbReference type="InterPro" id="IPR008586">
    <property type="entry name" value="DUF868_pln"/>
</dbReference>
<dbReference type="EMBL" id="JBAMMX010000014">
    <property type="protein sequence ID" value="KAK6927603.1"/>
    <property type="molecule type" value="Genomic_DNA"/>
</dbReference>
<dbReference type="AlphaFoldDB" id="A0AAN8ZBI8"/>
<protein>
    <submittedName>
        <fullName evidence="2">Uncharacterized protein</fullName>
    </submittedName>
</protein>
<evidence type="ECO:0000256" key="1">
    <source>
        <dbReference type="SAM" id="MobiDB-lite"/>
    </source>
</evidence>
<feature type="region of interest" description="Disordered" evidence="1">
    <location>
        <begin position="1"/>
        <end position="26"/>
    </location>
</feature>
<proteinExistence type="predicted"/>
<comment type="caution">
    <text evidence="2">The sequence shown here is derived from an EMBL/GenBank/DDBJ whole genome shotgun (WGS) entry which is preliminary data.</text>
</comment>
<sequence>MSTRSSPFPSCFRPPTASTSGHHSPPDISGDPNLTTCLYQTGHGLFSLSWCRNLIGYSFHLHLYDDNDDISDSSAYSFSANIIPFWKKRGSRKLDFIKSKEINVFWDLTKARFLAGPEPVSGFFIAVVINGEMCLLVGDSVKEAYGKTRAKFPEKNQALVLRREHVLGNKHYTTKASFGGRTREISINCTTDKDSKLCFSIDGNRVLQIKRLRWKFRGNERIEFDGVPIQVSWDVYNWLFDDVDDGHAVFMFRFEKSGFDYEEHDEARELSQFMMGDNGLWCGFGMSGFERKKMKKSNLLKSGRSASSSSLSSASSNCSSSVLEWASTEERELNGPTDCKSKLQNIVSRSSPEAGYRTVANTTYELHILARILCFMNVQNKIVEKAIKSQHLKSEEQLADFFTKASYPDKHHQMLLLRGNVQRVMSTLNKSAGQSMQMLNKLMVGIS</sequence>
<dbReference type="Pfam" id="PF05910">
    <property type="entry name" value="DUF868"/>
    <property type="match status" value="1"/>
</dbReference>
<organism evidence="2 3">
    <name type="scientific">Dillenia turbinata</name>
    <dbReference type="NCBI Taxonomy" id="194707"/>
    <lineage>
        <taxon>Eukaryota</taxon>
        <taxon>Viridiplantae</taxon>
        <taxon>Streptophyta</taxon>
        <taxon>Embryophyta</taxon>
        <taxon>Tracheophyta</taxon>
        <taxon>Spermatophyta</taxon>
        <taxon>Magnoliopsida</taxon>
        <taxon>eudicotyledons</taxon>
        <taxon>Gunneridae</taxon>
        <taxon>Pentapetalae</taxon>
        <taxon>Dilleniales</taxon>
        <taxon>Dilleniaceae</taxon>
        <taxon>Dillenia</taxon>
    </lineage>
</organism>
<reference evidence="2 3" key="1">
    <citation type="submission" date="2023-12" db="EMBL/GenBank/DDBJ databases">
        <title>A high-quality genome assembly for Dillenia turbinata (Dilleniales).</title>
        <authorList>
            <person name="Chanderbali A."/>
        </authorList>
    </citation>
    <scope>NUCLEOTIDE SEQUENCE [LARGE SCALE GENOMIC DNA]</scope>
    <source>
        <strain evidence="2">LSX21</strain>
        <tissue evidence="2">Leaf</tissue>
    </source>
</reference>
<keyword evidence="3" id="KW-1185">Reference proteome</keyword>
<evidence type="ECO:0000313" key="3">
    <source>
        <dbReference type="Proteomes" id="UP001370490"/>
    </source>
</evidence>
<name>A0AAN8ZBI8_9MAGN</name>
<accession>A0AAN8ZBI8</accession>
<gene>
    <name evidence="2" type="ORF">RJ641_006194</name>
</gene>
<evidence type="ECO:0000313" key="2">
    <source>
        <dbReference type="EMBL" id="KAK6927603.1"/>
    </source>
</evidence>
<feature type="compositionally biased region" description="Low complexity" evidence="1">
    <location>
        <begin position="1"/>
        <end position="16"/>
    </location>
</feature>
<dbReference type="PANTHER" id="PTHR31972:SF3">
    <property type="entry name" value="OS09G0416600 PROTEIN"/>
    <property type="match status" value="1"/>
</dbReference>